<dbReference type="VEuPathDB" id="TrichDB:TVAG_380140"/>
<dbReference type="VEuPathDB" id="TrichDB:TVAGG3_0925360"/>
<proteinExistence type="predicted"/>
<dbReference type="AlphaFoldDB" id="A2DXF2"/>
<name>A2DXF2_TRIV3</name>
<dbReference type="EMBL" id="DS113263">
    <property type="protein sequence ID" value="EAY14904.1"/>
    <property type="molecule type" value="Genomic_DNA"/>
</dbReference>
<protein>
    <submittedName>
        <fullName evidence="1">Uncharacterized protein</fullName>
    </submittedName>
</protein>
<reference evidence="1" key="2">
    <citation type="journal article" date="2007" name="Science">
        <title>Draft genome sequence of the sexually transmitted pathogen Trichomonas vaginalis.</title>
        <authorList>
            <person name="Carlton J.M."/>
            <person name="Hirt R.P."/>
            <person name="Silva J.C."/>
            <person name="Delcher A.L."/>
            <person name="Schatz M."/>
            <person name="Zhao Q."/>
            <person name="Wortman J.R."/>
            <person name="Bidwell S.L."/>
            <person name="Alsmark U.C.M."/>
            <person name="Besteiro S."/>
            <person name="Sicheritz-Ponten T."/>
            <person name="Noel C.J."/>
            <person name="Dacks J.B."/>
            <person name="Foster P.G."/>
            <person name="Simillion C."/>
            <person name="Van de Peer Y."/>
            <person name="Miranda-Saavedra D."/>
            <person name="Barton G.J."/>
            <person name="Westrop G.D."/>
            <person name="Mueller S."/>
            <person name="Dessi D."/>
            <person name="Fiori P.L."/>
            <person name="Ren Q."/>
            <person name="Paulsen I."/>
            <person name="Zhang H."/>
            <person name="Bastida-Corcuera F.D."/>
            <person name="Simoes-Barbosa A."/>
            <person name="Brown M.T."/>
            <person name="Hayes R.D."/>
            <person name="Mukherjee M."/>
            <person name="Okumura C.Y."/>
            <person name="Schneider R."/>
            <person name="Smith A.J."/>
            <person name="Vanacova S."/>
            <person name="Villalvazo M."/>
            <person name="Haas B.J."/>
            <person name="Pertea M."/>
            <person name="Feldblyum T.V."/>
            <person name="Utterback T.R."/>
            <person name="Shu C.L."/>
            <person name="Osoegawa K."/>
            <person name="de Jong P.J."/>
            <person name="Hrdy I."/>
            <person name="Horvathova L."/>
            <person name="Zubacova Z."/>
            <person name="Dolezal P."/>
            <person name="Malik S.B."/>
            <person name="Logsdon J.M. Jr."/>
            <person name="Henze K."/>
            <person name="Gupta A."/>
            <person name="Wang C.C."/>
            <person name="Dunne R.L."/>
            <person name="Upcroft J.A."/>
            <person name="Upcroft P."/>
            <person name="White O."/>
            <person name="Salzberg S.L."/>
            <person name="Tang P."/>
            <person name="Chiu C.-H."/>
            <person name="Lee Y.-S."/>
            <person name="Embley T.M."/>
            <person name="Coombs G.H."/>
            <person name="Mottram J.C."/>
            <person name="Tachezy J."/>
            <person name="Fraser-Liggett C.M."/>
            <person name="Johnson P.J."/>
        </authorList>
    </citation>
    <scope>NUCLEOTIDE SEQUENCE [LARGE SCALE GENOMIC DNA]</scope>
    <source>
        <strain evidence="1">G3</strain>
    </source>
</reference>
<reference evidence="1" key="1">
    <citation type="submission" date="2006-10" db="EMBL/GenBank/DDBJ databases">
        <authorList>
            <person name="Amadeo P."/>
            <person name="Zhao Q."/>
            <person name="Wortman J."/>
            <person name="Fraser-Liggett C."/>
            <person name="Carlton J."/>
        </authorList>
    </citation>
    <scope>NUCLEOTIDE SEQUENCE</scope>
    <source>
        <strain evidence="1">G3</strain>
    </source>
</reference>
<evidence type="ECO:0000313" key="2">
    <source>
        <dbReference type="Proteomes" id="UP000001542"/>
    </source>
</evidence>
<evidence type="ECO:0000313" key="1">
    <source>
        <dbReference type="EMBL" id="EAY14904.1"/>
    </source>
</evidence>
<sequence length="104" mass="11513">MSAANSNTSGNKQLTDKQLGDLNVSSCFKQVIPIVQGISSAHQENSDLLYSIITYDVENKMNNTADTLETSQNELDEMTSSTNDALEKLKKMTESIHQKCQKLN</sequence>
<organism evidence="1 2">
    <name type="scientific">Trichomonas vaginalis (strain ATCC PRA-98 / G3)</name>
    <dbReference type="NCBI Taxonomy" id="412133"/>
    <lineage>
        <taxon>Eukaryota</taxon>
        <taxon>Metamonada</taxon>
        <taxon>Parabasalia</taxon>
        <taxon>Trichomonadida</taxon>
        <taxon>Trichomonadidae</taxon>
        <taxon>Trichomonas</taxon>
    </lineage>
</organism>
<dbReference type="RefSeq" id="XP_001327127.1">
    <property type="nucleotide sequence ID" value="XM_001327092.1"/>
</dbReference>
<accession>A2DXF2</accession>
<dbReference type="Proteomes" id="UP000001542">
    <property type="component" value="Unassembled WGS sequence"/>
</dbReference>
<dbReference type="InParanoid" id="A2DXF2"/>
<keyword evidence="2" id="KW-1185">Reference proteome</keyword>
<gene>
    <name evidence="1" type="ORF">TVAG_380140</name>
</gene>
<dbReference type="KEGG" id="tva:4772879"/>
<dbReference type="SMR" id="A2DXF2"/>